<proteinExistence type="predicted"/>
<feature type="compositionally biased region" description="Basic and acidic residues" evidence="1">
    <location>
        <begin position="13"/>
        <end position="23"/>
    </location>
</feature>
<dbReference type="OrthoDB" id="414243at2759"/>
<evidence type="ECO:0000256" key="1">
    <source>
        <dbReference type="SAM" id="MobiDB-lite"/>
    </source>
</evidence>
<evidence type="ECO:0000313" key="2">
    <source>
        <dbReference type="EMBL" id="TFY50158.1"/>
    </source>
</evidence>
<dbReference type="EMBL" id="SEOQ01001971">
    <property type="protein sequence ID" value="TFY50158.1"/>
    <property type="molecule type" value="Genomic_DNA"/>
</dbReference>
<dbReference type="AlphaFoldDB" id="A0A4Y9XKG5"/>
<sequence length="220" mass="22927">MPTKVSPYIHPIHPMEKGAEERSGCATPSSKDRGEERRGGQVHYDQHFIAVAVSGLSKTMSCFSIFGIVSFLAGAASVRASPAPAPASVPQIASGIESIFSSVAWAAASDLPVSHATLTGAVLVNRSTTTNPPVTLAATDEIGEIDQFVAIDGIPKDAADHGVQVVQTGIQNAPETVPHVVSDIDDAMHITKVFAPNEGLNSSFVNPHANALGIPELYLP</sequence>
<protein>
    <submittedName>
        <fullName evidence="2">Uncharacterized protein</fullName>
    </submittedName>
</protein>
<accession>A0A4Y9XKG5</accession>
<feature type="compositionally biased region" description="Basic and acidic residues" evidence="1">
    <location>
        <begin position="30"/>
        <end position="39"/>
    </location>
</feature>
<feature type="region of interest" description="Disordered" evidence="1">
    <location>
        <begin position="1"/>
        <end position="40"/>
    </location>
</feature>
<evidence type="ECO:0000313" key="3">
    <source>
        <dbReference type="Proteomes" id="UP000298327"/>
    </source>
</evidence>
<name>A0A4Y9XKG5_9AGAM</name>
<keyword evidence="3" id="KW-1185">Reference proteome</keyword>
<gene>
    <name evidence="2" type="ORF">EVG20_g11686</name>
</gene>
<comment type="caution">
    <text evidence="2">The sequence shown here is derived from an EMBL/GenBank/DDBJ whole genome shotgun (WGS) entry which is preliminary data.</text>
</comment>
<organism evidence="2 3">
    <name type="scientific">Dentipellis fragilis</name>
    <dbReference type="NCBI Taxonomy" id="205917"/>
    <lineage>
        <taxon>Eukaryota</taxon>
        <taxon>Fungi</taxon>
        <taxon>Dikarya</taxon>
        <taxon>Basidiomycota</taxon>
        <taxon>Agaricomycotina</taxon>
        <taxon>Agaricomycetes</taxon>
        <taxon>Russulales</taxon>
        <taxon>Hericiaceae</taxon>
        <taxon>Dentipellis</taxon>
    </lineage>
</organism>
<dbReference type="Proteomes" id="UP000298327">
    <property type="component" value="Unassembled WGS sequence"/>
</dbReference>
<dbReference type="STRING" id="205917.A0A4Y9XKG5"/>
<reference evidence="2 3" key="1">
    <citation type="submission" date="2019-02" db="EMBL/GenBank/DDBJ databases">
        <title>Genome sequencing of the rare red list fungi Dentipellis fragilis.</title>
        <authorList>
            <person name="Buettner E."/>
            <person name="Kellner H."/>
        </authorList>
    </citation>
    <scope>NUCLEOTIDE SEQUENCE [LARGE SCALE GENOMIC DNA]</scope>
    <source>
        <strain evidence="2 3">DSM 105465</strain>
    </source>
</reference>